<dbReference type="GO" id="GO:0005759">
    <property type="term" value="C:mitochondrial matrix"/>
    <property type="evidence" value="ECO:0007669"/>
    <property type="project" value="TreeGrafter"/>
</dbReference>
<dbReference type="GO" id="GO:0016887">
    <property type="term" value="F:ATP hydrolysis activity"/>
    <property type="evidence" value="ECO:0007669"/>
    <property type="project" value="InterPro"/>
</dbReference>
<dbReference type="GO" id="GO:0005524">
    <property type="term" value="F:ATP binding"/>
    <property type="evidence" value="ECO:0007669"/>
    <property type="project" value="UniProtKB-KW"/>
</dbReference>
<dbReference type="InterPro" id="IPR003959">
    <property type="entry name" value="ATPase_AAA_core"/>
</dbReference>
<dbReference type="Pfam" id="PF10431">
    <property type="entry name" value="ClpB_D2-small"/>
    <property type="match status" value="1"/>
</dbReference>
<gene>
    <name evidence="6" type="ORF">PISMIDRAFT_86790</name>
</gene>
<organism evidence="6 7">
    <name type="scientific">Pisolithus microcarpus 441</name>
    <dbReference type="NCBI Taxonomy" id="765257"/>
    <lineage>
        <taxon>Eukaryota</taxon>
        <taxon>Fungi</taxon>
        <taxon>Dikarya</taxon>
        <taxon>Basidiomycota</taxon>
        <taxon>Agaricomycotina</taxon>
        <taxon>Agaricomycetes</taxon>
        <taxon>Agaricomycetidae</taxon>
        <taxon>Boletales</taxon>
        <taxon>Sclerodermatineae</taxon>
        <taxon>Pisolithaceae</taxon>
        <taxon>Pisolithus</taxon>
    </lineage>
</organism>
<feature type="domain" description="AAA+ ATPase" evidence="4">
    <location>
        <begin position="136"/>
        <end position="321"/>
    </location>
</feature>
<proteinExistence type="predicted"/>
<reference evidence="6 7" key="1">
    <citation type="submission" date="2014-04" db="EMBL/GenBank/DDBJ databases">
        <authorList>
            <consortium name="DOE Joint Genome Institute"/>
            <person name="Kuo A."/>
            <person name="Kohler A."/>
            <person name="Costa M.D."/>
            <person name="Nagy L.G."/>
            <person name="Floudas D."/>
            <person name="Copeland A."/>
            <person name="Barry K.W."/>
            <person name="Cichocki N."/>
            <person name="Veneault-Fourrey C."/>
            <person name="LaButti K."/>
            <person name="Lindquist E.A."/>
            <person name="Lipzen A."/>
            <person name="Lundell T."/>
            <person name="Morin E."/>
            <person name="Murat C."/>
            <person name="Sun H."/>
            <person name="Tunlid A."/>
            <person name="Henrissat B."/>
            <person name="Grigoriev I.V."/>
            <person name="Hibbett D.S."/>
            <person name="Martin F."/>
            <person name="Nordberg H.P."/>
            <person name="Cantor M.N."/>
            <person name="Hua S.X."/>
        </authorList>
    </citation>
    <scope>NUCLEOTIDE SEQUENCE [LARGE SCALE GENOMIC DNA]</scope>
    <source>
        <strain evidence="6 7">441</strain>
    </source>
</reference>
<dbReference type="Gene3D" id="1.10.8.60">
    <property type="match status" value="1"/>
</dbReference>
<dbReference type="Pfam" id="PF07724">
    <property type="entry name" value="AAA_2"/>
    <property type="match status" value="1"/>
</dbReference>
<dbReference type="PANTHER" id="PTHR48102:SF7">
    <property type="entry name" value="ATP-DEPENDENT CLP PROTEASE ATP-BINDING SUBUNIT CLPX-LIKE, MITOCHONDRIAL"/>
    <property type="match status" value="1"/>
</dbReference>
<dbReference type="OrthoDB" id="1721884at2759"/>
<keyword evidence="2" id="KW-0067">ATP-binding</keyword>
<dbReference type="SMART" id="SM01086">
    <property type="entry name" value="ClpB_D2-small"/>
    <property type="match status" value="1"/>
</dbReference>
<dbReference type="InterPro" id="IPR019489">
    <property type="entry name" value="Clp_ATPase_C"/>
</dbReference>
<dbReference type="Gene3D" id="3.40.50.300">
    <property type="entry name" value="P-loop containing nucleotide triphosphate hydrolases"/>
    <property type="match status" value="1"/>
</dbReference>
<dbReference type="InterPro" id="IPR050052">
    <property type="entry name" value="ATP-dep_Clp_protease_ClpX"/>
</dbReference>
<dbReference type="GO" id="GO:0051603">
    <property type="term" value="P:proteolysis involved in protein catabolic process"/>
    <property type="evidence" value="ECO:0007669"/>
    <property type="project" value="TreeGrafter"/>
</dbReference>
<dbReference type="STRING" id="765257.A0A0C9ZXG9"/>
<dbReference type="InterPro" id="IPR027417">
    <property type="entry name" value="P-loop_NTPase"/>
</dbReference>
<dbReference type="FunFam" id="1.10.8.60:FF:000138">
    <property type="entry name" value="ATP-dependent Clp protease ATP-binding subunit ClpX"/>
    <property type="match status" value="1"/>
</dbReference>
<dbReference type="AlphaFoldDB" id="A0A0C9ZXG9"/>
<dbReference type="NCBIfam" id="NF003745">
    <property type="entry name" value="PRK05342.1"/>
    <property type="match status" value="1"/>
</dbReference>
<protein>
    <recommendedName>
        <fullName evidence="8">ATP-dependent Clp protease ATP-binding subunit ClpX</fullName>
    </recommendedName>
</protein>
<evidence type="ECO:0008006" key="8">
    <source>
        <dbReference type="Google" id="ProtNLM"/>
    </source>
</evidence>
<dbReference type="Proteomes" id="UP000054018">
    <property type="component" value="Unassembled WGS sequence"/>
</dbReference>
<dbReference type="HOGENOM" id="CLU_014218_1_0_1"/>
<evidence type="ECO:0000256" key="3">
    <source>
        <dbReference type="SAM" id="MobiDB-lite"/>
    </source>
</evidence>
<evidence type="ECO:0000256" key="2">
    <source>
        <dbReference type="ARBA" id="ARBA00022840"/>
    </source>
</evidence>
<dbReference type="EMBL" id="KN833686">
    <property type="protein sequence ID" value="KIK30769.1"/>
    <property type="molecule type" value="Genomic_DNA"/>
</dbReference>
<feature type="region of interest" description="Disordered" evidence="3">
    <location>
        <begin position="250"/>
        <end position="283"/>
    </location>
</feature>
<reference evidence="7" key="2">
    <citation type="submission" date="2015-01" db="EMBL/GenBank/DDBJ databases">
        <title>Evolutionary Origins and Diversification of the Mycorrhizal Mutualists.</title>
        <authorList>
            <consortium name="DOE Joint Genome Institute"/>
            <consortium name="Mycorrhizal Genomics Consortium"/>
            <person name="Kohler A."/>
            <person name="Kuo A."/>
            <person name="Nagy L.G."/>
            <person name="Floudas D."/>
            <person name="Copeland A."/>
            <person name="Barry K.W."/>
            <person name="Cichocki N."/>
            <person name="Veneault-Fourrey C."/>
            <person name="LaButti K."/>
            <person name="Lindquist E.A."/>
            <person name="Lipzen A."/>
            <person name="Lundell T."/>
            <person name="Morin E."/>
            <person name="Murat C."/>
            <person name="Riley R."/>
            <person name="Ohm R."/>
            <person name="Sun H."/>
            <person name="Tunlid A."/>
            <person name="Henrissat B."/>
            <person name="Grigoriev I.V."/>
            <person name="Hibbett D.S."/>
            <person name="Martin F."/>
        </authorList>
    </citation>
    <scope>NUCLEOTIDE SEQUENCE [LARGE SCALE GENOMIC DNA]</scope>
    <source>
        <strain evidence="7">441</strain>
    </source>
</reference>
<evidence type="ECO:0000256" key="1">
    <source>
        <dbReference type="ARBA" id="ARBA00022741"/>
    </source>
</evidence>
<dbReference type="SUPFAM" id="SSF52540">
    <property type="entry name" value="P-loop containing nucleoside triphosphate hydrolases"/>
    <property type="match status" value="1"/>
</dbReference>
<keyword evidence="7" id="KW-1185">Reference proteome</keyword>
<dbReference type="SMART" id="SM00382">
    <property type="entry name" value="AAA"/>
    <property type="match status" value="1"/>
</dbReference>
<evidence type="ECO:0000259" key="4">
    <source>
        <dbReference type="SMART" id="SM00382"/>
    </source>
</evidence>
<feature type="domain" description="Clp ATPase C-terminal" evidence="5">
    <location>
        <begin position="378"/>
        <end position="474"/>
    </location>
</feature>
<dbReference type="PANTHER" id="PTHR48102">
    <property type="entry name" value="ATP-DEPENDENT CLP PROTEASE ATP-BINDING SUBUNIT CLPX-LIKE, MITOCHONDRIAL-RELATED"/>
    <property type="match status" value="1"/>
</dbReference>
<evidence type="ECO:0000313" key="7">
    <source>
        <dbReference type="Proteomes" id="UP000054018"/>
    </source>
</evidence>
<dbReference type="InterPro" id="IPR003593">
    <property type="entry name" value="AAA+_ATPase"/>
</dbReference>
<accession>A0A0C9ZXG9</accession>
<sequence>MLSGRQLIRRARLLRLPARNIRTQARYEYSPPEEQEGDTFMRPSGLTTPRQLVHYLNQFVIGQERAKKILSVAVFNHYNRVRANFSDTEEQADTQSWHEMAPQDAVTGVTSAQIHPHPQRVRQLPWQQSRPYPMFEKSNVLVIGPTGSGKTLLARTLARVLDVPFSISDATSFTQVNVGEDVDMAIQRLLQAADWDPIRASMGIVYIDEIDKIARRSGGAGTEVSRDVGGEGVQQALLRMMEGSMVTVQGRSSGLDVPPTGAGDTRSRPGARGQSPASPRPETYNIDTSNVLFIFSGAFVGLDAVVKRRMAKGSIGFTATLTPKEDDSESAGSVPFFTSNRGTSHDVLDMVEPTDLVKYGFIPEFVSRLPSIATLSPLTVPDLHRILTEVRGSLLSQYTALFSYSGVEIKFTSAALEQICRKASERGGGARGLRGIMEGLLLEPMYEAPGPYQSVRYVLIDEDVVLEKKPAVYWSRSEGTAFRAAWMNEERGKRV</sequence>
<keyword evidence="1" id="KW-0547">Nucleotide-binding</keyword>
<evidence type="ECO:0000259" key="5">
    <source>
        <dbReference type="SMART" id="SM01086"/>
    </source>
</evidence>
<name>A0A0C9ZXG9_9AGAM</name>
<evidence type="ECO:0000313" key="6">
    <source>
        <dbReference type="EMBL" id="KIK30769.1"/>
    </source>
</evidence>